<evidence type="ECO:0000256" key="4">
    <source>
        <dbReference type="ARBA" id="ARBA00022723"/>
    </source>
</evidence>
<evidence type="ECO:0000256" key="1">
    <source>
        <dbReference type="ARBA" id="ARBA00001946"/>
    </source>
</evidence>
<dbReference type="Pfam" id="PF01850">
    <property type="entry name" value="PIN"/>
    <property type="match status" value="1"/>
</dbReference>
<keyword evidence="4" id="KW-0479">Metal-binding</keyword>
<name>A0A1J5HGX9_9BACT</name>
<dbReference type="Gene3D" id="3.40.50.1010">
    <property type="entry name" value="5'-nuclease"/>
    <property type="match status" value="1"/>
</dbReference>
<feature type="domain" description="PIN" evidence="8">
    <location>
        <begin position="3"/>
        <end position="125"/>
    </location>
</feature>
<reference evidence="9 10" key="1">
    <citation type="journal article" date="2016" name="Environ. Microbiol.">
        <title>Genomic resolution of a cold subsurface aquifer community provides metabolic insights for novel microbes adapted to high CO concentrations.</title>
        <authorList>
            <person name="Probst A.J."/>
            <person name="Castelle C.J."/>
            <person name="Singh A."/>
            <person name="Brown C.T."/>
            <person name="Anantharaman K."/>
            <person name="Sharon I."/>
            <person name="Hug L.A."/>
            <person name="Burstein D."/>
            <person name="Emerson J.B."/>
            <person name="Thomas B.C."/>
            <person name="Banfield J.F."/>
        </authorList>
    </citation>
    <scope>NUCLEOTIDE SEQUENCE [LARGE SCALE GENOMIC DNA]</scope>
    <source>
        <strain evidence="9">CG2_30_33_16</strain>
    </source>
</reference>
<comment type="caution">
    <text evidence="9">The sequence shown here is derived from an EMBL/GenBank/DDBJ whole genome shotgun (WGS) entry which is preliminary data.</text>
</comment>
<evidence type="ECO:0000313" key="9">
    <source>
        <dbReference type="EMBL" id="OIP84401.1"/>
    </source>
</evidence>
<gene>
    <name evidence="9" type="ORF">AUK04_02425</name>
</gene>
<dbReference type="SUPFAM" id="SSF88723">
    <property type="entry name" value="PIN domain-like"/>
    <property type="match status" value="1"/>
</dbReference>
<dbReference type="GO" id="GO:0004518">
    <property type="term" value="F:nuclease activity"/>
    <property type="evidence" value="ECO:0007669"/>
    <property type="project" value="UniProtKB-KW"/>
</dbReference>
<dbReference type="Proteomes" id="UP000183758">
    <property type="component" value="Unassembled WGS sequence"/>
</dbReference>
<proteinExistence type="inferred from homology"/>
<evidence type="ECO:0000256" key="5">
    <source>
        <dbReference type="ARBA" id="ARBA00022801"/>
    </source>
</evidence>
<dbReference type="InterPro" id="IPR002716">
    <property type="entry name" value="PIN_dom"/>
</dbReference>
<dbReference type="GO" id="GO:0016787">
    <property type="term" value="F:hydrolase activity"/>
    <property type="evidence" value="ECO:0007669"/>
    <property type="project" value="UniProtKB-KW"/>
</dbReference>
<protein>
    <recommendedName>
        <fullName evidence="8">PIN domain-containing protein</fullName>
    </recommendedName>
</protein>
<dbReference type="PANTHER" id="PTHR33653">
    <property type="entry name" value="RIBONUCLEASE VAPC2"/>
    <property type="match status" value="1"/>
</dbReference>
<sequence>MDILVDSDIIIDFLNNQDYAVNFFKKENNKEFFISIISWIEVVYGFKKTKINNKKRFFEEFLEKFRIIIAPIDKKIAEKYLDVKIDLENKRESLADFDLLIAATAIVNNLILATRNTKHFKRIKELKLFL</sequence>
<accession>A0A1J5HGX9</accession>
<evidence type="ECO:0000256" key="3">
    <source>
        <dbReference type="ARBA" id="ARBA00022722"/>
    </source>
</evidence>
<dbReference type="InterPro" id="IPR029060">
    <property type="entry name" value="PIN-like_dom_sf"/>
</dbReference>
<dbReference type="CDD" id="cd09881">
    <property type="entry name" value="PIN_VapC4-5_FitB-like"/>
    <property type="match status" value="1"/>
</dbReference>
<comment type="similarity">
    <text evidence="7">Belongs to the PINc/VapC protein family.</text>
</comment>
<dbReference type="GO" id="GO:0046872">
    <property type="term" value="F:metal ion binding"/>
    <property type="evidence" value="ECO:0007669"/>
    <property type="project" value="UniProtKB-KW"/>
</dbReference>
<keyword evidence="6" id="KW-0460">Magnesium</keyword>
<keyword evidence="2" id="KW-1277">Toxin-antitoxin system</keyword>
<organism evidence="9 10">
    <name type="scientific">Candidatus Roizmanbacteria bacterium CG2_30_33_16</name>
    <dbReference type="NCBI Taxonomy" id="1805340"/>
    <lineage>
        <taxon>Bacteria</taxon>
        <taxon>Candidatus Roizmaniibacteriota</taxon>
    </lineage>
</organism>
<comment type="cofactor">
    <cofactor evidence="1">
        <name>Mg(2+)</name>
        <dbReference type="ChEBI" id="CHEBI:18420"/>
    </cofactor>
</comment>
<evidence type="ECO:0000313" key="10">
    <source>
        <dbReference type="Proteomes" id="UP000183758"/>
    </source>
</evidence>
<evidence type="ECO:0000256" key="6">
    <source>
        <dbReference type="ARBA" id="ARBA00022842"/>
    </source>
</evidence>
<evidence type="ECO:0000256" key="7">
    <source>
        <dbReference type="ARBA" id="ARBA00038093"/>
    </source>
</evidence>
<dbReference type="PANTHER" id="PTHR33653:SF1">
    <property type="entry name" value="RIBONUCLEASE VAPC2"/>
    <property type="match status" value="1"/>
</dbReference>
<keyword evidence="5" id="KW-0378">Hydrolase</keyword>
<evidence type="ECO:0000259" key="8">
    <source>
        <dbReference type="Pfam" id="PF01850"/>
    </source>
</evidence>
<dbReference type="EMBL" id="MNZM01000057">
    <property type="protein sequence ID" value="OIP84401.1"/>
    <property type="molecule type" value="Genomic_DNA"/>
</dbReference>
<dbReference type="InterPro" id="IPR050556">
    <property type="entry name" value="Type_II_TA_system_RNase"/>
</dbReference>
<dbReference type="AlphaFoldDB" id="A0A1J5HGX9"/>
<evidence type="ECO:0000256" key="2">
    <source>
        <dbReference type="ARBA" id="ARBA00022649"/>
    </source>
</evidence>
<keyword evidence="3" id="KW-0540">Nuclease</keyword>